<dbReference type="Proteomes" id="UP001234581">
    <property type="component" value="Unassembled WGS sequence"/>
</dbReference>
<dbReference type="GeneID" id="83219817"/>
<dbReference type="GO" id="GO:0003700">
    <property type="term" value="F:DNA-binding transcription factor activity"/>
    <property type="evidence" value="ECO:0007669"/>
    <property type="project" value="InterPro"/>
</dbReference>
<dbReference type="EMBL" id="JARTCD010000128">
    <property type="protein sequence ID" value="KAJ8651953.1"/>
    <property type="molecule type" value="Genomic_DNA"/>
</dbReference>
<feature type="region of interest" description="Disordered" evidence="2">
    <location>
        <begin position="1"/>
        <end position="21"/>
    </location>
</feature>
<dbReference type="AlphaFoldDB" id="A0AAD7XT23"/>
<keyword evidence="1" id="KW-0175">Coiled coil</keyword>
<accession>A0AAD7XT23</accession>
<dbReference type="Pfam" id="PF11905">
    <property type="entry name" value="DUF3425"/>
    <property type="match status" value="1"/>
</dbReference>
<dbReference type="InterPro" id="IPR021833">
    <property type="entry name" value="DUF3425"/>
</dbReference>
<dbReference type="CDD" id="cd14688">
    <property type="entry name" value="bZIP_YAP"/>
    <property type="match status" value="1"/>
</dbReference>
<proteinExistence type="predicted"/>
<feature type="compositionally biased region" description="Pro residues" evidence="2">
    <location>
        <begin position="242"/>
        <end position="255"/>
    </location>
</feature>
<feature type="region of interest" description="Disordered" evidence="2">
    <location>
        <begin position="233"/>
        <end position="255"/>
    </location>
</feature>
<evidence type="ECO:0000256" key="1">
    <source>
        <dbReference type="SAM" id="Coils"/>
    </source>
</evidence>
<dbReference type="InterPro" id="IPR004827">
    <property type="entry name" value="bZIP"/>
</dbReference>
<feature type="compositionally biased region" description="Polar residues" evidence="2">
    <location>
        <begin position="1"/>
        <end position="13"/>
    </location>
</feature>
<dbReference type="SUPFAM" id="SSF57959">
    <property type="entry name" value="Leucine zipper domain"/>
    <property type="match status" value="1"/>
</dbReference>
<evidence type="ECO:0000313" key="5">
    <source>
        <dbReference type="Proteomes" id="UP001234581"/>
    </source>
</evidence>
<evidence type="ECO:0000256" key="2">
    <source>
        <dbReference type="SAM" id="MobiDB-lite"/>
    </source>
</evidence>
<evidence type="ECO:0000259" key="3">
    <source>
        <dbReference type="PROSITE" id="PS50217"/>
    </source>
</evidence>
<organism evidence="4 5">
    <name type="scientific">Lichtheimia ornata</name>
    <dbReference type="NCBI Taxonomy" id="688661"/>
    <lineage>
        <taxon>Eukaryota</taxon>
        <taxon>Fungi</taxon>
        <taxon>Fungi incertae sedis</taxon>
        <taxon>Mucoromycota</taxon>
        <taxon>Mucoromycotina</taxon>
        <taxon>Mucoromycetes</taxon>
        <taxon>Mucorales</taxon>
        <taxon>Lichtheimiaceae</taxon>
        <taxon>Lichtheimia</taxon>
    </lineage>
</organism>
<feature type="region of interest" description="Disordered" evidence="2">
    <location>
        <begin position="34"/>
        <end position="68"/>
    </location>
</feature>
<evidence type="ECO:0000313" key="4">
    <source>
        <dbReference type="EMBL" id="KAJ8651953.1"/>
    </source>
</evidence>
<dbReference type="PROSITE" id="PS50217">
    <property type="entry name" value="BZIP"/>
    <property type="match status" value="1"/>
</dbReference>
<dbReference type="PANTHER" id="PTHR38116:SF9">
    <property type="entry name" value="BZIP DOMAIN-CONTAINING PROTEIN"/>
    <property type="match status" value="1"/>
</dbReference>
<dbReference type="InterPro" id="IPR046347">
    <property type="entry name" value="bZIP_sf"/>
</dbReference>
<dbReference type="PROSITE" id="PS00036">
    <property type="entry name" value="BZIP_BASIC"/>
    <property type="match status" value="1"/>
</dbReference>
<dbReference type="Gene3D" id="1.20.5.170">
    <property type="match status" value="1"/>
</dbReference>
<dbReference type="PANTHER" id="PTHR38116">
    <property type="entry name" value="CHROMOSOME 7, WHOLE GENOME SHOTGUN SEQUENCE"/>
    <property type="match status" value="1"/>
</dbReference>
<reference evidence="4 5" key="1">
    <citation type="submission" date="2023-03" db="EMBL/GenBank/DDBJ databases">
        <title>Genome sequence of Lichtheimia ornata CBS 291.66.</title>
        <authorList>
            <person name="Mohabir J.T."/>
            <person name="Shea T.P."/>
            <person name="Kurbessoian T."/>
            <person name="Berby B."/>
            <person name="Fontaine J."/>
            <person name="Livny J."/>
            <person name="Gnirke A."/>
            <person name="Stajich J.E."/>
            <person name="Cuomo C.A."/>
        </authorList>
    </citation>
    <scope>NUCLEOTIDE SEQUENCE [LARGE SCALE GENOMIC DNA]</scope>
    <source>
        <strain evidence="4">CBS 291.66</strain>
    </source>
</reference>
<dbReference type="SMART" id="SM00338">
    <property type="entry name" value="BRLZ"/>
    <property type="match status" value="1"/>
</dbReference>
<dbReference type="Pfam" id="PF00170">
    <property type="entry name" value="bZIP_1"/>
    <property type="match status" value="1"/>
</dbReference>
<name>A0AAD7XT23_9FUNG</name>
<gene>
    <name evidence="4" type="ORF">O0I10_012473</name>
</gene>
<keyword evidence="5" id="KW-1185">Reference proteome</keyword>
<feature type="coiled-coil region" evidence="1">
    <location>
        <begin position="73"/>
        <end position="114"/>
    </location>
</feature>
<comment type="caution">
    <text evidence="4">The sequence shown here is derived from an EMBL/GenBank/DDBJ whole genome shotgun (WGS) entry which is preliminary data.</text>
</comment>
<feature type="domain" description="BZIP" evidence="3">
    <location>
        <begin position="61"/>
        <end position="114"/>
    </location>
</feature>
<sequence>MSSEETNTENLLQDPSAPMMMIDTNEQGFDSVMISEQPCPTTTPVRKKPGRKPNPTSPAIRKAQNRAAQRAFRERKERYLRDLEASVKQMREDRDRLQAENEQFKSDLDILNSENWYLKGIVLTLQLVCFRHHLVLPQHSPYMSKEALTLLSKSIPEPVNAYIHANANNKPPLTVTKEGNAQGKMTTNHHRKRKQRQQYVTTTSICITKDGVQSVPHAGSDFSFPMDETEIDLSSTQLSASPTPPSAAAPHPPSSDLPDCVATNVAAIQTLRLRLRLQSACAQMDSTPFTIQPTTLQLTIPHDPRIDLVPTPHMRDRMILFRGLFDLDECFRCIIADSTFHGGDPADPSNWQLPCEFFQKFWFLTTDYTLHRITNKWRKIQGLQLLPSPSSPSTLSKSQHEQSSYASSRFSDDTITFTNQQQQHAPSNDDDNALFSASPIQLTAGNIPAHRSPAHQNSTAYTMDLSLDNWDSMFSPTLQNQYNDIMLSDRTVGAAATESV</sequence>
<dbReference type="RefSeq" id="XP_058336867.1">
    <property type="nucleotide sequence ID" value="XM_058492374.1"/>
</dbReference>
<protein>
    <recommendedName>
        <fullName evidence="3">BZIP domain-containing protein</fullName>
    </recommendedName>
</protein>